<protein>
    <submittedName>
        <fullName evidence="1">Uncharacterized protein</fullName>
    </submittedName>
</protein>
<keyword evidence="2" id="KW-1185">Reference proteome</keyword>
<organism evidence="1 2">
    <name type="scientific">Gonapodya prolifera (strain JEL478)</name>
    <name type="common">Monoblepharis prolifera</name>
    <dbReference type="NCBI Taxonomy" id="1344416"/>
    <lineage>
        <taxon>Eukaryota</taxon>
        <taxon>Fungi</taxon>
        <taxon>Fungi incertae sedis</taxon>
        <taxon>Chytridiomycota</taxon>
        <taxon>Chytridiomycota incertae sedis</taxon>
        <taxon>Monoblepharidomycetes</taxon>
        <taxon>Monoblepharidales</taxon>
        <taxon>Gonapodyaceae</taxon>
        <taxon>Gonapodya</taxon>
    </lineage>
</organism>
<dbReference type="EMBL" id="KQ965839">
    <property type="protein sequence ID" value="KXS10047.1"/>
    <property type="molecule type" value="Genomic_DNA"/>
</dbReference>
<reference evidence="1 2" key="1">
    <citation type="journal article" date="2015" name="Genome Biol. Evol.">
        <title>Phylogenomic analyses indicate that early fungi evolved digesting cell walls of algal ancestors of land plants.</title>
        <authorList>
            <person name="Chang Y."/>
            <person name="Wang S."/>
            <person name="Sekimoto S."/>
            <person name="Aerts A.L."/>
            <person name="Choi C."/>
            <person name="Clum A."/>
            <person name="LaButti K.M."/>
            <person name="Lindquist E.A."/>
            <person name="Yee Ngan C."/>
            <person name="Ohm R.A."/>
            <person name="Salamov A.A."/>
            <person name="Grigoriev I.V."/>
            <person name="Spatafora J.W."/>
            <person name="Berbee M.L."/>
        </authorList>
    </citation>
    <scope>NUCLEOTIDE SEQUENCE [LARGE SCALE GENOMIC DNA]</scope>
    <source>
        <strain evidence="1 2">JEL478</strain>
    </source>
</reference>
<gene>
    <name evidence="1" type="ORF">M427DRAFT_37958</name>
</gene>
<dbReference type="Proteomes" id="UP000070544">
    <property type="component" value="Unassembled WGS sequence"/>
</dbReference>
<evidence type="ECO:0000313" key="2">
    <source>
        <dbReference type="Proteomes" id="UP000070544"/>
    </source>
</evidence>
<evidence type="ECO:0000313" key="1">
    <source>
        <dbReference type="EMBL" id="KXS10047.1"/>
    </source>
</evidence>
<dbReference type="AlphaFoldDB" id="A0A138ZZV7"/>
<sequence length="145" mass="16397">MKLKDPTAYSGVTPINADHKVGTLVRQWEQTGALWEKHTGEDKEETTLDVLVVSYARDFEMENTKEKENRHAKAEMELLIAACLRKDATETLSKKRVLEDVDLNAADGKDEVNVARKWGKPVEEVCSSLKMIFDMLCVEEKQAEG</sequence>
<name>A0A138ZZV7_GONPJ</name>
<dbReference type="OrthoDB" id="2177687at2759"/>
<proteinExistence type="predicted"/>
<accession>A0A138ZZV7</accession>